<dbReference type="FunFam" id="3.30.200.20:FF:000162">
    <property type="entry name" value="Adenine nucleotide alpha hydrolase-like domain kinase"/>
    <property type="match status" value="1"/>
</dbReference>
<dbReference type="EC" id="2.7.11.1" evidence="2"/>
<name>I1H3X4_BRADI</name>
<dbReference type="PANTHER" id="PTHR47982">
    <property type="entry name" value="PROLINE-RICH RECEPTOR-LIKE PROTEIN KINASE PERK4"/>
    <property type="match status" value="1"/>
</dbReference>
<feature type="compositionally biased region" description="Low complexity" evidence="14">
    <location>
        <begin position="488"/>
        <end position="501"/>
    </location>
</feature>
<evidence type="ECO:0000256" key="5">
    <source>
        <dbReference type="ARBA" id="ARBA00022692"/>
    </source>
</evidence>
<dbReference type="PROSITE" id="PS00107">
    <property type="entry name" value="PROTEIN_KINASE_ATP"/>
    <property type="match status" value="1"/>
</dbReference>
<reference evidence="17 18" key="1">
    <citation type="journal article" date="2010" name="Nature">
        <title>Genome sequencing and analysis of the model grass Brachypodium distachyon.</title>
        <authorList>
            <consortium name="International Brachypodium Initiative"/>
        </authorList>
    </citation>
    <scope>NUCLEOTIDE SEQUENCE [LARGE SCALE GENOMIC DNA]</scope>
    <source>
        <strain evidence="17 18">Bd21</strain>
    </source>
</reference>
<dbReference type="GeneID" id="100827241"/>
<dbReference type="OMA" id="CIAGHHR"/>
<keyword evidence="10 15" id="KW-0472">Membrane</keyword>
<keyword evidence="5 15" id="KW-0812">Transmembrane</keyword>
<evidence type="ECO:0000256" key="7">
    <source>
        <dbReference type="ARBA" id="ARBA00022777"/>
    </source>
</evidence>
<dbReference type="RefSeq" id="XP_010230088.2">
    <property type="nucleotide sequence ID" value="XM_010231786.3"/>
</dbReference>
<evidence type="ECO:0000256" key="6">
    <source>
        <dbReference type="ARBA" id="ARBA00022741"/>
    </source>
</evidence>
<evidence type="ECO:0000256" key="3">
    <source>
        <dbReference type="ARBA" id="ARBA00022527"/>
    </source>
</evidence>
<feature type="compositionally biased region" description="Gly residues" evidence="14">
    <location>
        <begin position="475"/>
        <end position="487"/>
    </location>
</feature>
<comment type="catalytic activity">
    <reaction evidence="11">
        <text>L-threonyl-[protein] + ATP = O-phospho-L-threonyl-[protein] + ADP + H(+)</text>
        <dbReference type="Rhea" id="RHEA:46608"/>
        <dbReference type="Rhea" id="RHEA-COMP:11060"/>
        <dbReference type="Rhea" id="RHEA-COMP:11605"/>
        <dbReference type="ChEBI" id="CHEBI:15378"/>
        <dbReference type="ChEBI" id="CHEBI:30013"/>
        <dbReference type="ChEBI" id="CHEBI:30616"/>
        <dbReference type="ChEBI" id="CHEBI:61977"/>
        <dbReference type="ChEBI" id="CHEBI:456216"/>
        <dbReference type="EC" id="2.7.11.1"/>
    </reaction>
</comment>
<feature type="region of interest" description="Disordered" evidence="14">
    <location>
        <begin position="467"/>
        <end position="521"/>
    </location>
</feature>
<dbReference type="SMART" id="SM00220">
    <property type="entry name" value="S_TKc"/>
    <property type="match status" value="1"/>
</dbReference>
<keyword evidence="19" id="KW-1185">Reference proteome</keyword>
<dbReference type="InterPro" id="IPR047117">
    <property type="entry name" value="PERK1-13-like"/>
</dbReference>
<dbReference type="EMBL" id="CM000880">
    <property type="protein sequence ID" value="KQK20993.1"/>
    <property type="molecule type" value="Genomic_DNA"/>
</dbReference>
<dbReference type="eggNOG" id="KOG1187">
    <property type="taxonomic scope" value="Eukaryota"/>
</dbReference>
<keyword evidence="3" id="KW-0723">Serine/threonine-protein kinase</keyword>
<dbReference type="Gene3D" id="1.10.510.10">
    <property type="entry name" value="Transferase(Phosphotransferase) domain 1"/>
    <property type="match status" value="1"/>
</dbReference>
<comment type="catalytic activity">
    <reaction evidence="12">
        <text>L-seryl-[protein] + ATP = O-phospho-L-seryl-[protein] + ADP + H(+)</text>
        <dbReference type="Rhea" id="RHEA:17989"/>
        <dbReference type="Rhea" id="RHEA-COMP:9863"/>
        <dbReference type="Rhea" id="RHEA-COMP:11604"/>
        <dbReference type="ChEBI" id="CHEBI:15378"/>
        <dbReference type="ChEBI" id="CHEBI:29999"/>
        <dbReference type="ChEBI" id="CHEBI:30616"/>
        <dbReference type="ChEBI" id="CHEBI:83421"/>
        <dbReference type="ChEBI" id="CHEBI:456216"/>
        <dbReference type="EC" id="2.7.11.1"/>
    </reaction>
</comment>
<sequence>MASSDSSPPSTTPILATRASRRLSSSHKSSYGGLKLKPEQVALAGVGAALLLVAASCCFCCCRSKKKKSSSRPPPPYLDPAMRFYADTSGFKGDTTASYSPTPPHQWRVAPAPASPDTDSTAFSKSRLPPAMPPPPPVPAGAEKSAFSYADLAAATGGFSEANLLGQGGFGYVHRGELLLPSVTGKKKKKEKVAVAVKQLKAGSGQGEREFQAEVDMISRVHHRHLVSLLGYCIAGHHRLLVYAFVPNHTLEHHLHSASPPVDWPTRLRIAIGAAKGIAYLHEDCNPRIIHRDIKSANILLDDDFEAKVADFGLAKLSHGTETHVSTRVMGTFGYLAPEYALTGKLTEKSDVFSYGVMLLELLTGRRPSDRCHDGNGDDDDDNLVDWARPALARAQADGGYGALVDRRLRVEYDAAEAARVAACAAACVRHAGRRRPKMSLVVKALQGHVPLEALNVDAARGDTLSSVGSMPEFGNGGGYRRLGSGSGSSSTTASSTSSSSNYTAQMERIRNKAVAQPSPD</sequence>
<dbReference type="Pfam" id="PF07714">
    <property type="entry name" value="PK_Tyr_Ser-Thr"/>
    <property type="match status" value="1"/>
</dbReference>
<accession>I1H3X4</accession>
<dbReference type="InterPro" id="IPR017441">
    <property type="entry name" value="Protein_kinase_ATP_BS"/>
</dbReference>
<keyword evidence="4" id="KW-0808">Transferase</keyword>
<evidence type="ECO:0000313" key="17">
    <source>
        <dbReference type="EMBL" id="KQK20993.1"/>
    </source>
</evidence>
<reference evidence="18" key="3">
    <citation type="submission" date="2018-08" db="UniProtKB">
        <authorList>
            <consortium name="EnsemblPlants"/>
        </authorList>
    </citation>
    <scope>IDENTIFICATION</scope>
    <source>
        <strain evidence="18">cv. Bd21</strain>
    </source>
</reference>
<dbReference type="GO" id="GO:0005886">
    <property type="term" value="C:plasma membrane"/>
    <property type="evidence" value="ECO:0000318"/>
    <property type="project" value="GO_Central"/>
</dbReference>
<evidence type="ECO:0000259" key="16">
    <source>
        <dbReference type="PROSITE" id="PS50011"/>
    </source>
</evidence>
<evidence type="ECO:0000256" key="8">
    <source>
        <dbReference type="ARBA" id="ARBA00022840"/>
    </source>
</evidence>
<evidence type="ECO:0000256" key="11">
    <source>
        <dbReference type="ARBA" id="ARBA00047899"/>
    </source>
</evidence>
<dbReference type="GO" id="GO:0005524">
    <property type="term" value="F:ATP binding"/>
    <property type="evidence" value="ECO:0007669"/>
    <property type="project" value="UniProtKB-UniRule"/>
</dbReference>
<keyword evidence="7" id="KW-0418">Kinase</keyword>
<keyword evidence="8 13" id="KW-0067">ATP-binding</keyword>
<feature type="compositionally biased region" description="Low complexity" evidence="14">
    <location>
        <begin position="1"/>
        <end position="18"/>
    </location>
</feature>
<feature type="compositionally biased region" description="Pro residues" evidence="14">
    <location>
        <begin position="130"/>
        <end position="139"/>
    </location>
</feature>
<evidence type="ECO:0000256" key="10">
    <source>
        <dbReference type="ARBA" id="ARBA00023136"/>
    </source>
</evidence>
<feature type="domain" description="Protein kinase" evidence="16">
    <location>
        <begin position="159"/>
        <end position="452"/>
    </location>
</feature>
<feature type="transmembrane region" description="Helical" evidence="15">
    <location>
        <begin position="41"/>
        <end position="62"/>
    </location>
</feature>
<evidence type="ECO:0000256" key="14">
    <source>
        <dbReference type="SAM" id="MobiDB-lite"/>
    </source>
</evidence>
<keyword evidence="9 15" id="KW-1133">Transmembrane helix</keyword>
<feature type="region of interest" description="Disordered" evidence="14">
    <location>
        <begin position="95"/>
        <end position="140"/>
    </location>
</feature>
<dbReference type="STRING" id="15368.I1H3X4"/>
<comment type="subcellular location">
    <subcellularLocation>
        <location evidence="1">Cell membrane</location>
        <topology evidence="1">Single-pass membrane protein</topology>
    </subcellularLocation>
</comment>
<gene>
    <name evidence="18" type="primary">LOC100827241</name>
    <name evidence="17" type="ORF">BRADI_1g58020v3</name>
</gene>
<dbReference type="InterPro" id="IPR000719">
    <property type="entry name" value="Prot_kinase_dom"/>
</dbReference>
<dbReference type="Gramene" id="KQK20993">
    <property type="protein sequence ID" value="KQK20993"/>
    <property type="gene ID" value="BRADI_1g58020v3"/>
</dbReference>
<dbReference type="HOGENOM" id="CLU_000288_106_1_1"/>
<dbReference type="Proteomes" id="UP000008810">
    <property type="component" value="Chromosome 1"/>
</dbReference>
<dbReference type="OrthoDB" id="4062651at2759"/>
<evidence type="ECO:0000256" key="15">
    <source>
        <dbReference type="SAM" id="Phobius"/>
    </source>
</evidence>
<dbReference type="InterPro" id="IPR011009">
    <property type="entry name" value="Kinase-like_dom_sf"/>
</dbReference>
<dbReference type="GO" id="GO:0004674">
    <property type="term" value="F:protein serine/threonine kinase activity"/>
    <property type="evidence" value="ECO:0007669"/>
    <property type="project" value="UniProtKB-KW"/>
</dbReference>
<dbReference type="Gene3D" id="3.30.200.20">
    <property type="entry name" value="Phosphorylase Kinase, domain 1"/>
    <property type="match status" value="1"/>
</dbReference>
<organism evidence="18">
    <name type="scientific">Brachypodium distachyon</name>
    <name type="common">Purple false brome</name>
    <name type="synonym">Trachynia distachya</name>
    <dbReference type="NCBI Taxonomy" id="15368"/>
    <lineage>
        <taxon>Eukaryota</taxon>
        <taxon>Viridiplantae</taxon>
        <taxon>Streptophyta</taxon>
        <taxon>Embryophyta</taxon>
        <taxon>Tracheophyta</taxon>
        <taxon>Spermatophyta</taxon>
        <taxon>Magnoliopsida</taxon>
        <taxon>Liliopsida</taxon>
        <taxon>Poales</taxon>
        <taxon>Poaceae</taxon>
        <taxon>BOP clade</taxon>
        <taxon>Pooideae</taxon>
        <taxon>Stipodae</taxon>
        <taxon>Brachypodieae</taxon>
        <taxon>Brachypodium</taxon>
    </lineage>
</organism>
<dbReference type="EnsemblPlants" id="KQK20993">
    <property type="protein sequence ID" value="KQK20993"/>
    <property type="gene ID" value="BRADI_1g58020v3"/>
</dbReference>
<evidence type="ECO:0000313" key="18">
    <source>
        <dbReference type="EnsemblPlants" id="KQK20993"/>
    </source>
</evidence>
<evidence type="ECO:0000256" key="2">
    <source>
        <dbReference type="ARBA" id="ARBA00012513"/>
    </source>
</evidence>
<reference evidence="17" key="2">
    <citation type="submission" date="2017-06" db="EMBL/GenBank/DDBJ databases">
        <title>WGS assembly of Brachypodium distachyon.</title>
        <authorList>
            <consortium name="The International Brachypodium Initiative"/>
            <person name="Lucas S."/>
            <person name="Harmon-Smith M."/>
            <person name="Lail K."/>
            <person name="Tice H."/>
            <person name="Grimwood J."/>
            <person name="Bruce D."/>
            <person name="Barry K."/>
            <person name="Shu S."/>
            <person name="Lindquist E."/>
            <person name="Wang M."/>
            <person name="Pitluck S."/>
            <person name="Vogel J.P."/>
            <person name="Garvin D.F."/>
            <person name="Mockler T.C."/>
            <person name="Schmutz J."/>
            <person name="Rokhsar D."/>
            <person name="Bevan M.W."/>
        </authorList>
    </citation>
    <scope>NUCLEOTIDE SEQUENCE</scope>
    <source>
        <strain evidence="17">Bd21</strain>
    </source>
</reference>
<evidence type="ECO:0000256" key="1">
    <source>
        <dbReference type="ARBA" id="ARBA00004162"/>
    </source>
</evidence>
<evidence type="ECO:0000313" key="19">
    <source>
        <dbReference type="Proteomes" id="UP000008810"/>
    </source>
</evidence>
<proteinExistence type="predicted"/>
<evidence type="ECO:0000256" key="12">
    <source>
        <dbReference type="ARBA" id="ARBA00048679"/>
    </source>
</evidence>
<dbReference type="PROSITE" id="PS50011">
    <property type="entry name" value="PROTEIN_KINASE_DOM"/>
    <property type="match status" value="1"/>
</dbReference>
<dbReference type="PROSITE" id="PS00108">
    <property type="entry name" value="PROTEIN_KINASE_ST"/>
    <property type="match status" value="1"/>
</dbReference>
<evidence type="ECO:0000256" key="9">
    <source>
        <dbReference type="ARBA" id="ARBA00022989"/>
    </source>
</evidence>
<feature type="region of interest" description="Disordered" evidence="14">
    <location>
        <begin position="1"/>
        <end position="31"/>
    </location>
</feature>
<evidence type="ECO:0000256" key="13">
    <source>
        <dbReference type="PROSITE-ProRule" id="PRU10141"/>
    </source>
</evidence>
<dbReference type="SUPFAM" id="SSF56112">
    <property type="entry name" value="Protein kinase-like (PK-like)"/>
    <property type="match status" value="1"/>
</dbReference>
<dbReference type="KEGG" id="bdi:100827241"/>
<feature type="binding site" evidence="13">
    <location>
        <position position="198"/>
    </location>
    <ligand>
        <name>ATP</name>
        <dbReference type="ChEBI" id="CHEBI:30616"/>
    </ligand>
</feature>
<dbReference type="InterPro" id="IPR001245">
    <property type="entry name" value="Ser-Thr/Tyr_kinase_cat_dom"/>
</dbReference>
<dbReference type="AlphaFoldDB" id="I1H3X4"/>
<dbReference type="InterPro" id="IPR008271">
    <property type="entry name" value="Ser/Thr_kinase_AS"/>
</dbReference>
<dbReference type="FunFam" id="1.10.510.10:FF:000783">
    <property type="entry name" value="Proline-rich receptor-like protein kinase PERK4"/>
    <property type="match status" value="1"/>
</dbReference>
<dbReference type="PANTHER" id="PTHR47982:SF10">
    <property type="entry name" value="NON-SPECIFIC SERINE_THREONINE PROTEIN KINASE"/>
    <property type="match status" value="1"/>
</dbReference>
<evidence type="ECO:0000256" key="4">
    <source>
        <dbReference type="ARBA" id="ARBA00022679"/>
    </source>
</evidence>
<keyword evidence="6 13" id="KW-0547">Nucleotide-binding</keyword>
<protein>
    <recommendedName>
        <fullName evidence="2">non-specific serine/threonine protein kinase</fullName>
        <ecNumber evidence="2">2.7.11.1</ecNumber>
    </recommendedName>
</protein>